<accession>A0ABR3S321</accession>
<dbReference type="Pfam" id="PF12697">
    <property type="entry name" value="Abhydrolase_6"/>
    <property type="match status" value="1"/>
</dbReference>
<dbReference type="InterPro" id="IPR000073">
    <property type="entry name" value="AB_hydrolase_1"/>
</dbReference>
<evidence type="ECO:0000313" key="2">
    <source>
        <dbReference type="EMBL" id="KAL1611087.1"/>
    </source>
</evidence>
<dbReference type="InterPro" id="IPR052897">
    <property type="entry name" value="Sec-Metab_Biosynth_Hydrolase"/>
</dbReference>
<dbReference type="Proteomes" id="UP001521222">
    <property type="component" value="Unassembled WGS sequence"/>
</dbReference>
<dbReference type="SUPFAM" id="SSF53474">
    <property type="entry name" value="alpha/beta-Hydrolases"/>
    <property type="match status" value="1"/>
</dbReference>
<keyword evidence="3" id="KW-1185">Reference proteome</keyword>
<comment type="caution">
    <text evidence="2">The sequence shown here is derived from an EMBL/GenBank/DDBJ whole genome shotgun (WGS) entry which is preliminary data.</text>
</comment>
<gene>
    <name evidence="2" type="ORF">SLS59_000724</name>
</gene>
<sequence>MFISTTIVIVPGFWESATGVFDKVCKKLRCHYTKVIVAELRSTGHGSSDRITLDDDIAAIRGYIEPLVLAGDEVVVAAHSAGGFIASAAIEGLTTKARLETAQSGGVKSFAFICAGVFPRGHTTGPLPFFDIKGEHLHCKDARMSLFNDLSMGDAKYWNARVRPQPAANWDAEIRYTGHEEIECYYLVCQGDQLLPRELQLQFAAAAQAKITECDAGHMVMLSQPQTVYEFILKAAKTVDTIW</sequence>
<dbReference type="Gene3D" id="3.40.50.1820">
    <property type="entry name" value="alpha/beta hydrolase"/>
    <property type="match status" value="1"/>
</dbReference>
<dbReference type="EMBL" id="JAKIXB020000002">
    <property type="protein sequence ID" value="KAL1611087.1"/>
    <property type="molecule type" value="Genomic_DNA"/>
</dbReference>
<dbReference type="InterPro" id="IPR029058">
    <property type="entry name" value="AB_hydrolase_fold"/>
</dbReference>
<name>A0ABR3S321_9PLEO</name>
<evidence type="ECO:0000259" key="1">
    <source>
        <dbReference type="Pfam" id="PF12697"/>
    </source>
</evidence>
<dbReference type="PANTHER" id="PTHR37017">
    <property type="entry name" value="AB HYDROLASE-1 DOMAIN-CONTAINING PROTEIN-RELATED"/>
    <property type="match status" value="1"/>
</dbReference>
<proteinExistence type="predicted"/>
<protein>
    <recommendedName>
        <fullName evidence="1">AB hydrolase-1 domain-containing protein</fullName>
    </recommendedName>
</protein>
<reference evidence="2 3" key="1">
    <citation type="submission" date="2024-02" db="EMBL/GenBank/DDBJ databases">
        <title>De novo assembly and annotation of 12 fungi associated with fruit tree decline syndrome in Ontario, Canada.</title>
        <authorList>
            <person name="Sulman M."/>
            <person name="Ellouze W."/>
            <person name="Ilyukhin E."/>
        </authorList>
    </citation>
    <scope>NUCLEOTIDE SEQUENCE [LARGE SCALE GENOMIC DNA]</scope>
    <source>
        <strain evidence="2 3">M97-236</strain>
    </source>
</reference>
<feature type="domain" description="AB hydrolase-1" evidence="1">
    <location>
        <begin position="7"/>
        <end position="230"/>
    </location>
</feature>
<evidence type="ECO:0000313" key="3">
    <source>
        <dbReference type="Proteomes" id="UP001521222"/>
    </source>
</evidence>
<organism evidence="2 3">
    <name type="scientific">Nothophoma quercina</name>
    <dbReference type="NCBI Taxonomy" id="749835"/>
    <lineage>
        <taxon>Eukaryota</taxon>
        <taxon>Fungi</taxon>
        <taxon>Dikarya</taxon>
        <taxon>Ascomycota</taxon>
        <taxon>Pezizomycotina</taxon>
        <taxon>Dothideomycetes</taxon>
        <taxon>Pleosporomycetidae</taxon>
        <taxon>Pleosporales</taxon>
        <taxon>Pleosporineae</taxon>
        <taxon>Didymellaceae</taxon>
        <taxon>Nothophoma</taxon>
    </lineage>
</organism>
<dbReference type="PANTHER" id="PTHR37017:SF3">
    <property type="entry name" value="AB HYDROLASE-1 DOMAIN-CONTAINING PROTEIN"/>
    <property type="match status" value="1"/>
</dbReference>